<proteinExistence type="predicted"/>
<dbReference type="AlphaFoldDB" id="A0A3Q7FHL3"/>
<evidence type="ECO:0000313" key="1">
    <source>
        <dbReference type="EnsemblPlants" id="Solyc03g058150.1.1.1"/>
    </source>
</evidence>
<sequence length="51" mass="6206">MDVYWFLLFYRLQHVNKSGAPKKLSLKFTSHSKTQQQPPSFIHFMQNHLYH</sequence>
<dbReference type="PaxDb" id="4081-Solyc03g058150.1.1"/>
<name>A0A3Q7FHL3_SOLLC</name>
<reference evidence="1" key="2">
    <citation type="submission" date="2019-01" db="UniProtKB">
        <authorList>
            <consortium name="EnsemblPlants"/>
        </authorList>
    </citation>
    <scope>IDENTIFICATION</scope>
    <source>
        <strain evidence="1">cv. Heinz 1706</strain>
    </source>
</reference>
<reference evidence="1" key="1">
    <citation type="journal article" date="2012" name="Nature">
        <title>The tomato genome sequence provides insights into fleshy fruit evolution.</title>
        <authorList>
            <consortium name="Tomato Genome Consortium"/>
        </authorList>
    </citation>
    <scope>NUCLEOTIDE SEQUENCE [LARGE SCALE GENOMIC DNA]</scope>
    <source>
        <strain evidence="1">cv. Heinz 1706</strain>
    </source>
</reference>
<dbReference type="InParanoid" id="A0A3Q7FHL3"/>
<dbReference type="Proteomes" id="UP000004994">
    <property type="component" value="Chromosome 3"/>
</dbReference>
<dbReference type="EnsemblPlants" id="Solyc03g058150.1.1">
    <property type="protein sequence ID" value="Solyc03g058150.1.1.1"/>
    <property type="gene ID" value="Solyc03g058150.1"/>
</dbReference>
<organism evidence="1">
    <name type="scientific">Solanum lycopersicum</name>
    <name type="common">Tomato</name>
    <name type="synonym">Lycopersicon esculentum</name>
    <dbReference type="NCBI Taxonomy" id="4081"/>
    <lineage>
        <taxon>Eukaryota</taxon>
        <taxon>Viridiplantae</taxon>
        <taxon>Streptophyta</taxon>
        <taxon>Embryophyta</taxon>
        <taxon>Tracheophyta</taxon>
        <taxon>Spermatophyta</taxon>
        <taxon>Magnoliopsida</taxon>
        <taxon>eudicotyledons</taxon>
        <taxon>Gunneridae</taxon>
        <taxon>Pentapetalae</taxon>
        <taxon>asterids</taxon>
        <taxon>lamiids</taxon>
        <taxon>Solanales</taxon>
        <taxon>Solanaceae</taxon>
        <taxon>Solanoideae</taxon>
        <taxon>Solaneae</taxon>
        <taxon>Solanum</taxon>
        <taxon>Solanum subgen. Lycopersicon</taxon>
    </lineage>
</organism>
<protein>
    <submittedName>
        <fullName evidence="1">Uncharacterized protein</fullName>
    </submittedName>
</protein>
<accession>A0A3Q7FHL3</accession>
<keyword evidence="2" id="KW-1185">Reference proteome</keyword>
<dbReference type="Gramene" id="Solyc03g058150.1.1">
    <property type="protein sequence ID" value="Solyc03g058150.1.1.1"/>
    <property type="gene ID" value="Solyc03g058150.1"/>
</dbReference>
<evidence type="ECO:0000313" key="2">
    <source>
        <dbReference type="Proteomes" id="UP000004994"/>
    </source>
</evidence>